<evidence type="ECO:0000259" key="5">
    <source>
        <dbReference type="PROSITE" id="PS50983"/>
    </source>
</evidence>
<evidence type="ECO:0000313" key="7">
    <source>
        <dbReference type="Proteomes" id="UP001612741"/>
    </source>
</evidence>
<organism evidence="6 7">
    <name type="scientific">Nonomuraea typhae</name>
    <dbReference type="NCBI Taxonomy" id="2603600"/>
    <lineage>
        <taxon>Bacteria</taxon>
        <taxon>Bacillati</taxon>
        <taxon>Actinomycetota</taxon>
        <taxon>Actinomycetes</taxon>
        <taxon>Streptosporangiales</taxon>
        <taxon>Streptosporangiaceae</taxon>
        <taxon>Nonomuraea</taxon>
    </lineage>
</organism>
<feature type="domain" description="Fe/B12 periplasmic-binding" evidence="5">
    <location>
        <begin position="1"/>
        <end position="171"/>
    </location>
</feature>
<evidence type="ECO:0000313" key="6">
    <source>
        <dbReference type="EMBL" id="MFI6497776.1"/>
    </source>
</evidence>
<dbReference type="Pfam" id="PF01497">
    <property type="entry name" value="Peripla_BP_2"/>
    <property type="match status" value="1"/>
</dbReference>
<evidence type="ECO:0000256" key="2">
    <source>
        <dbReference type="ARBA" id="ARBA00008814"/>
    </source>
</evidence>
<dbReference type="PANTHER" id="PTHR30532">
    <property type="entry name" value="IRON III DICITRATE-BINDING PERIPLASMIC PROTEIN"/>
    <property type="match status" value="1"/>
</dbReference>
<accession>A0ABW7YPD5</accession>
<reference evidence="6 7" key="1">
    <citation type="submission" date="2024-10" db="EMBL/GenBank/DDBJ databases">
        <title>The Natural Products Discovery Center: Release of the First 8490 Sequenced Strains for Exploring Actinobacteria Biosynthetic Diversity.</title>
        <authorList>
            <person name="Kalkreuter E."/>
            <person name="Kautsar S.A."/>
            <person name="Yang D."/>
            <person name="Bader C.D."/>
            <person name="Teijaro C.N."/>
            <person name="Fluegel L."/>
            <person name="Davis C.M."/>
            <person name="Simpson J.R."/>
            <person name="Lauterbach L."/>
            <person name="Steele A.D."/>
            <person name="Gui C."/>
            <person name="Meng S."/>
            <person name="Li G."/>
            <person name="Viehrig K."/>
            <person name="Ye F."/>
            <person name="Su P."/>
            <person name="Kiefer A.F."/>
            <person name="Nichols A."/>
            <person name="Cepeda A.J."/>
            <person name="Yan W."/>
            <person name="Fan B."/>
            <person name="Jiang Y."/>
            <person name="Adhikari A."/>
            <person name="Zheng C.-J."/>
            <person name="Schuster L."/>
            <person name="Cowan T.M."/>
            <person name="Smanski M.J."/>
            <person name="Chevrette M.G."/>
            <person name="De Carvalho L.P.S."/>
            <person name="Shen B."/>
        </authorList>
    </citation>
    <scope>NUCLEOTIDE SEQUENCE [LARGE SCALE GENOMIC DNA]</scope>
    <source>
        <strain evidence="6 7">NPDC050545</strain>
    </source>
</reference>
<dbReference type="Gene3D" id="3.40.50.1980">
    <property type="entry name" value="Nitrogenase molybdenum iron protein domain"/>
    <property type="match status" value="1"/>
</dbReference>
<dbReference type="PANTHER" id="PTHR30532:SF24">
    <property type="entry name" value="FERRIC ENTEROBACTIN-BINDING PERIPLASMIC PROTEIN FEPB"/>
    <property type="match status" value="1"/>
</dbReference>
<dbReference type="InterPro" id="IPR002491">
    <property type="entry name" value="ABC_transptr_periplasmic_BD"/>
</dbReference>
<dbReference type="PROSITE" id="PS50983">
    <property type="entry name" value="FE_B12_PBP"/>
    <property type="match status" value="1"/>
</dbReference>
<dbReference type="SUPFAM" id="SSF53807">
    <property type="entry name" value="Helical backbone' metal receptor"/>
    <property type="match status" value="1"/>
</dbReference>
<proteinExistence type="inferred from homology"/>
<dbReference type="Proteomes" id="UP001612741">
    <property type="component" value="Unassembled WGS sequence"/>
</dbReference>
<sequence>MPWQELTEKVGTVVGKRAEAEALVKGVEDRFAQTKKDNPQFDGAGGLMASVYDGYFVFRGQDPRNRMLASLGFKLPEDPDKVVGDKFGATISRERLDMLDRDVLLWSVTGHAKDVEGLRADDVYKNLGVAKEGREVFVVDGTEFGDAVSFITVLSLPYMLDRLVPMLQAALDGKPETTPAPAS</sequence>
<evidence type="ECO:0000256" key="1">
    <source>
        <dbReference type="ARBA" id="ARBA00004196"/>
    </source>
</evidence>
<keyword evidence="3" id="KW-0813">Transport</keyword>
<keyword evidence="7" id="KW-1185">Reference proteome</keyword>
<dbReference type="EMBL" id="JBITGY010000002">
    <property type="protein sequence ID" value="MFI6497776.1"/>
    <property type="molecule type" value="Genomic_DNA"/>
</dbReference>
<comment type="caution">
    <text evidence="6">The sequence shown here is derived from an EMBL/GenBank/DDBJ whole genome shotgun (WGS) entry which is preliminary data.</text>
</comment>
<name>A0ABW7YPD5_9ACTN</name>
<evidence type="ECO:0000256" key="3">
    <source>
        <dbReference type="ARBA" id="ARBA00022448"/>
    </source>
</evidence>
<gene>
    <name evidence="6" type="ORF">ACIBG2_10340</name>
</gene>
<keyword evidence="4" id="KW-0732">Signal</keyword>
<dbReference type="RefSeq" id="WP_397080997.1">
    <property type="nucleotide sequence ID" value="NZ_JBITGY010000002.1"/>
</dbReference>
<dbReference type="InterPro" id="IPR051313">
    <property type="entry name" value="Bact_iron-sidero_bind"/>
</dbReference>
<protein>
    <submittedName>
        <fullName evidence="6">ABC transporter substrate-binding protein</fullName>
    </submittedName>
</protein>
<evidence type="ECO:0000256" key="4">
    <source>
        <dbReference type="ARBA" id="ARBA00022729"/>
    </source>
</evidence>
<comment type="similarity">
    <text evidence="2">Belongs to the bacterial solute-binding protein 8 family.</text>
</comment>
<comment type="subcellular location">
    <subcellularLocation>
        <location evidence="1">Cell envelope</location>
    </subcellularLocation>
</comment>